<keyword evidence="1" id="KW-0472">Membrane</keyword>
<sequence>MVAREKVALAVLVALLVSGVWFARLVASRGLGADLAPQMLTMLLVFIVVTAVCAALIALLGPKARQVDERDGRVALTAQSLRGFLYLALSFAVLGIAIGRGEHALANAMLLAVLSIEVVSGLVMLALYRRNA</sequence>
<proteinExistence type="predicted"/>
<keyword evidence="1" id="KW-0812">Transmembrane</keyword>
<reference evidence="2" key="1">
    <citation type="submission" date="2022-07" db="EMBL/GenBank/DDBJ databases">
        <title>Parvularcula maris sp. nov., an algicidal bacterium isolated from seawater.</title>
        <authorList>
            <person name="Li F."/>
        </authorList>
    </citation>
    <scope>NUCLEOTIDE SEQUENCE</scope>
    <source>
        <strain evidence="2">BGMRC 0090</strain>
    </source>
</reference>
<dbReference type="Proteomes" id="UP001142610">
    <property type="component" value="Unassembled WGS sequence"/>
</dbReference>
<name>A0A9X2L6J1_9PROT</name>
<feature type="transmembrane region" description="Helical" evidence="1">
    <location>
        <begin position="81"/>
        <end position="98"/>
    </location>
</feature>
<dbReference type="AlphaFoldDB" id="A0A9X2L6J1"/>
<comment type="caution">
    <text evidence="2">The sequence shown here is derived from an EMBL/GenBank/DDBJ whole genome shotgun (WGS) entry which is preliminary data.</text>
</comment>
<feature type="transmembrane region" description="Helical" evidence="1">
    <location>
        <begin position="104"/>
        <end position="128"/>
    </location>
</feature>
<evidence type="ECO:0008006" key="4">
    <source>
        <dbReference type="Google" id="ProtNLM"/>
    </source>
</evidence>
<keyword evidence="3" id="KW-1185">Reference proteome</keyword>
<evidence type="ECO:0000256" key="1">
    <source>
        <dbReference type="SAM" id="Phobius"/>
    </source>
</evidence>
<dbReference type="RefSeq" id="WP_256617668.1">
    <property type="nucleotide sequence ID" value="NZ_JANIBC010000001.1"/>
</dbReference>
<keyword evidence="1" id="KW-1133">Transmembrane helix</keyword>
<evidence type="ECO:0000313" key="2">
    <source>
        <dbReference type="EMBL" id="MCQ8183864.1"/>
    </source>
</evidence>
<protein>
    <recommendedName>
        <fullName evidence="4">DUF2178 domain-containing protein</fullName>
    </recommendedName>
</protein>
<gene>
    <name evidence="2" type="ORF">NOG11_00540</name>
</gene>
<feature type="transmembrane region" description="Helical" evidence="1">
    <location>
        <begin position="38"/>
        <end position="60"/>
    </location>
</feature>
<accession>A0A9X2L6J1</accession>
<dbReference type="EMBL" id="JANIBC010000001">
    <property type="protein sequence ID" value="MCQ8183864.1"/>
    <property type="molecule type" value="Genomic_DNA"/>
</dbReference>
<organism evidence="2 3">
    <name type="scientific">Parvularcula maris</name>
    <dbReference type="NCBI Taxonomy" id="2965077"/>
    <lineage>
        <taxon>Bacteria</taxon>
        <taxon>Pseudomonadati</taxon>
        <taxon>Pseudomonadota</taxon>
        <taxon>Alphaproteobacteria</taxon>
        <taxon>Parvularculales</taxon>
        <taxon>Parvularculaceae</taxon>
        <taxon>Parvularcula</taxon>
    </lineage>
</organism>
<evidence type="ECO:0000313" key="3">
    <source>
        <dbReference type="Proteomes" id="UP001142610"/>
    </source>
</evidence>